<dbReference type="Proteomes" id="UP000283530">
    <property type="component" value="Unassembled WGS sequence"/>
</dbReference>
<dbReference type="Pfam" id="PF03140">
    <property type="entry name" value="DUF247"/>
    <property type="match status" value="2"/>
</dbReference>
<protein>
    <submittedName>
        <fullName evidence="2">UPF0481-like protein</fullName>
    </submittedName>
</protein>
<evidence type="ECO:0000313" key="2">
    <source>
        <dbReference type="EMBL" id="RWR74674.1"/>
    </source>
</evidence>
<evidence type="ECO:0000256" key="1">
    <source>
        <dbReference type="SAM" id="MobiDB-lite"/>
    </source>
</evidence>
<proteinExistence type="predicted"/>
<organism evidence="2 3">
    <name type="scientific">Cinnamomum micranthum f. kanehirae</name>
    <dbReference type="NCBI Taxonomy" id="337451"/>
    <lineage>
        <taxon>Eukaryota</taxon>
        <taxon>Viridiplantae</taxon>
        <taxon>Streptophyta</taxon>
        <taxon>Embryophyta</taxon>
        <taxon>Tracheophyta</taxon>
        <taxon>Spermatophyta</taxon>
        <taxon>Magnoliopsida</taxon>
        <taxon>Magnoliidae</taxon>
        <taxon>Laurales</taxon>
        <taxon>Lauraceae</taxon>
        <taxon>Cinnamomum</taxon>
    </lineage>
</organism>
<dbReference type="InterPro" id="IPR004158">
    <property type="entry name" value="DUF247_pln"/>
</dbReference>
<dbReference type="EMBL" id="QPKB01000001">
    <property type="protein sequence ID" value="RWR74674.1"/>
    <property type="molecule type" value="Genomic_DNA"/>
</dbReference>
<dbReference type="AlphaFoldDB" id="A0A443N815"/>
<dbReference type="PANTHER" id="PTHR31170:SF25">
    <property type="entry name" value="BNAA09G04570D PROTEIN"/>
    <property type="match status" value="1"/>
</dbReference>
<sequence>MAAETRNDVAAETSDDVAPETSNVETVHLSEERKNMEYCLIEIMKEHRVDKRKAEQVPPKRRIPKVDDTLRQTKYKNRCFEPLVVSFGPYHHGKEHLMRMEPYKNDAAAWFISHKKKKPAKDVADEEAIRSSSDEYIWKSRHYFNQASIARDMFLLENQIPFPILESLMSLLPDQEMTEPSIMKFIFMVFLPSYEMDFARNISRNGCFRVMIWIYKLFFPSLWNKILDSMWRSLFPEGRKPLHLLHVLREVFLGVRDSSDSAGGSAGYWNYYFRPIRELKAAGIQVRRSRGITLKHLKFKGGLINSHLEIPQIIVDDSTVARLLNLVAYEMCPDGPKDREVTSYICLLDYLIDHPQDVNELQKENILLNRLGSNKDVAILFKELAANLSPDSNAYGLVINGIKDHFERHFNNERVKIVDGPPSH</sequence>
<keyword evidence="3" id="KW-1185">Reference proteome</keyword>
<comment type="caution">
    <text evidence="2">The sequence shown here is derived from an EMBL/GenBank/DDBJ whole genome shotgun (WGS) entry which is preliminary data.</text>
</comment>
<gene>
    <name evidence="2" type="ORF">CKAN_00301400</name>
</gene>
<evidence type="ECO:0000313" key="3">
    <source>
        <dbReference type="Proteomes" id="UP000283530"/>
    </source>
</evidence>
<reference evidence="2 3" key="1">
    <citation type="journal article" date="2019" name="Nat. Plants">
        <title>Stout camphor tree genome fills gaps in understanding of flowering plant genome evolution.</title>
        <authorList>
            <person name="Chaw S.M."/>
            <person name="Liu Y.C."/>
            <person name="Wu Y.W."/>
            <person name="Wang H.Y."/>
            <person name="Lin C.I."/>
            <person name="Wu C.S."/>
            <person name="Ke H.M."/>
            <person name="Chang L.Y."/>
            <person name="Hsu C.Y."/>
            <person name="Yang H.T."/>
            <person name="Sudianto E."/>
            <person name="Hsu M.H."/>
            <person name="Wu K.P."/>
            <person name="Wang L.N."/>
            <person name="Leebens-Mack J.H."/>
            <person name="Tsai I.J."/>
        </authorList>
    </citation>
    <scope>NUCLEOTIDE SEQUENCE [LARGE SCALE GENOMIC DNA]</scope>
    <source>
        <strain evidence="3">cv. Chaw 1501</strain>
        <tissue evidence="2">Young leaves</tissue>
    </source>
</reference>
<feature type="region of interest" description="Disordered" evidence="1">
    <location>
        <begin position="1"/>
        <end position="28"/>
    </location>
</feature>
<dbReference type="OrthoDB" id="1849062at2759"/>
<dbReference type="STRING" id="337451.A0A443N815"/>
<name>A0A443N815_9MAGN</name>
<accession>A0A443N815</accession>
<dbReference type="PANTHER" id="PTHR31170">
    <property type="entry name" value="BNAC04G53230D PROTEIN"/>
    <property type="match status" value="1"/>
</dbReference>